<keyword evidence="3" id="KW-1185">Reference proteome</keyword>
<dbReference type="RefSeq" id="WP_248939686.1">
    <property type="nucleotide sequence ID" value="NZ_JAKIKS010000023.1"/>
</dbReference>
<comment type="caution">
    <text evidence="2">The sequence shown here is derived from an EMBL/GenBank/DDBJ whole genome shotgun (WGS) entry which is preliminary data.</text>
</comment>
<proteinExistence type="predicted"/>
<name>A0ABT0LAM4_9GAMM</name>
<dbReference type="Proteomes" id="UP001203423">
    <property type="component" value="Unassembled WGS sequence"/>
</dbReference>
<evidence type="ECO:0000313" key="3">
    <source>
        <dbReference type="Proteomes" id="UP001203423"/>
    </source>
</evidence>
<feature type="signal peptide" evidence="1">
    <location>
        <begin position="1"/>
        <end position="18"/>
    </location>
</feature>
<dbReference type="PANTHER" id="PTHR38008:SF2">
    <property type="entry name" value="HEMOLYSIN"/>
    <property type="match status" value="1"/>
</dbReference>
<dbReference type="PANTHER" id="PTHR38008">
    <property type="entry name" value="HEMOLYSIN-RELATED"/>
    <property type="match status" value="1"/>
</dbReference>
<evidence type="ECO:0000313" key="2">
    <source>
        <dbReference type="EMBL" id="MCL1124407.1"/>
    </source>
</evidence>
<gene>
    <name evidence="2" type="ORF">L2764_07950</name>
</gene>
<sequence length="84" mass="9046">MRKIIGIASIIFSVAALAGCSPEKAPEKQPEKLGLKNPASQYCVSLGGSLDIKTEKTGQVGYCTLPGGKVIEEWTLFRRDHPTD</sequence>
<dbReference type="Pfam" id="PF03891">
    <property type="entry name" value="DUF333"/>
    <property type="match status" value="1"/>
</dbReference>
<protein>
    <submittedName>
        <fullName evidence="2">DUF333 domain-containing protein</fullName>
    </submittedName>
</protein>
<keyword evidence="1" id="KW-0732">Signal</keyword>
<feature type="chain" id="PRO_5045208120" evidence="1">
    <location>
        <begin position="19"/>
        <end position="84"/>
    </location>
</feature>
<dbReference type="PROSITE" id="PS51257">
    <property type="entry name" value="PROKAR_LIPOPROTEIN"/>
    <property type="match status" value="1"/>
</dbReference>
<accession>A0ABT0LAM4</accession>
<organism evidence="2 3">
    <name type="scientific">Shewanella surugensis</name>
    <dbReference type="NCBI Taxonomy" id="212020"/>
    <lineage>
        <taxon>Bacteria</taxon>
        <taxon>Pseudomonadati</taxon>
        <taxon>Pseudomonadota</taxon>
        <taxon>Gammaproteobacteria</taxon>
        <taxon>Alteromonadales</taxon>
        <taxon>Shewanellaceae</taxon>
        <taxon>Shewanella</taxon>
    </lineage>
</organism>
<evidence type="ECO:0000256" key="1">
    <source>
        <dbReference type="SAM" id="SignalP"/>
    </source>
</evidence>
<reference evidence="2 3" key="1">
    <citation type="submission" date="2022-01" db="EMBL/GenBank/DDBJ databases">
        <title>Whole genome-based taxonomy of the Shewanellaceae.</title>
        <authorList>
            <person name="Martin-Rodriguez A.J."/>
        </authorList>
    </citation>
    <scope>NUCLEOTIDE SEQUENCE [LARGE SCALE GENOMIC DNA]</scope>
    <source>
        <strain evidence="2 3">DSM 17177</strain>
    </source>
</reference>
<dbReference type="EMBL" id="JAKIKS010000023">
    <property type="protein sequence ID" value="MCL1124407.1"/>
    <property type="molecule type" value="Genomic_DNA"/>
</dbReference>
<dbReference type="InterPro" id="IPR005590">
    <property type="entry name" value="DUF333"/>
</dbReference>